<keyword evidence="3" id="KW-0808">Transferase</keyword>
<comment type="catalytic activity">
    <reaction evidence="12">
        <text>L-tyrosyl-[protein] + ATP = O-phospho-L-tyrosyl-[protein] + ADP + H(+)</text>
        <dbReference type="Rhea" id="RHEA:10596"/>
        <dbReference type="Rhea" id="RHEA-COMP:10136"/>
        <dbReference type="Rhea" id="RHEA-COMP:20101"/>
        <dbReference type="ChEBI" id="CHEBI:15378"/>
        <dbReference type="ChEBI" id="CHEBI:30616"/>
        <dbReference type="ChEBI" id="CHEBI:46858"/>
        <dbReference type="ChEBI" id="CHEBI:61978"/>
        <dbReference type="ChEBI" id="CHEBI:456216"/>
        <dbReference type="EC" id="2.7.12.2"/>
    </reaction>
</comment>
<dbReference type="InterPro" id="IPR008271">
    <property type="entry name" value="Ser/Thr_kinase_AS"/>
</dbReference>
<dbReference type="PROSITE" id="PS00108">
    <property type="entry name" value="PROTEIN_KINASE_ST"/>
    <property type="match status" value="1"/>
</dbReference>
<keyword evidence="5" id="KW-0418">Kinase</keyword>
<evidence type="ECO:0000256" key="8">
    <source>
        <dbReference type="ARBA" id="ARBA00038035"/>
    </source>
</evidence>
<dbReference type="FunFam" id="3.30.200.20:FF:000040">
    <property type="entry name" value="Dual specificity mitogen-activated protein kinase kinase"/>
    <property type="match status" value="1"/>
</dbReference>
<gene>
    <name evidence="15" type="ORF">PXEA_LOCUS18789</name>
</gene>
<evidence type="ECO:0000256" key="6">
    <source>
        <dbReference type="ARBA" id="ARBA00022840"/>
    </source>
</evidence>
<dbReference type="Gene3D" id="3.30.200.20">
    <property type="entry name" value="Phosphorylase Kinase, domain 1"/>
    <property type="match status" value="1"/>
</dbReference>
<dbReference type="SUPFAM" id="SSF56112">
    <property type="entry name" value="Protein kinase-like (PK-like)"/>
    <property type="match status" value="1"/>
</dbReference>
<evidence type="ECO:0000256" key="13">
    <source>
        <dbReference type="SAM" id="MobiDB-lite"/>
    </source>
</evidence>
<protein>
    <recommendedName>
        <fullName evidence="9">mitogen-activated protein kinase kinase</fullName>
        <ecNumber evidence="9">2.7.12.2</ecNumber>
    </recommendedName>
</protein>
<evidence type="ECO:0000256" key="1">
    <source>
        <dbReference type="ARBA" id="ARBA00022527"/>
    </source>
</evidence>
<evidence type="ECO:0000256" key="3">
    <source>
        <dbReference type="ARBA" id="ARBA00022679"/>
    </source>
</evidence>
<comment type="caution">
    <text evidence="15">The sequence shown here is derived from an EMBL/GenBank/DDBJ whole genome shotgun (WGS) entry which is preliminary data.</text>
</comment>
<accession>A0A3S5AC50</accession>
<dbReference type="EC" id="2.7.12.2" evidence="9"/>
<keyword evidence="6" id="KW-0067">ATP-binding</keyword>
<evidence type="ECO:0000256" key="2">
    <source>
        <dbReference type="ARBA" id="ARBA00022553"/>
    </source>
</evidence>
<evidence type="ECO:0000313" key="16">
    <source>
        <dbReference type="Proteomes" id="UP000784294"/>
    </source>
</evidence>
<dbReference type="OrthoDB" id="10252354at2759"/>
<evidence type="ECO:0000256" key="5">
    <source>
        <dbReference type="ARBA" id="ARBA00022777"/>
    </source>
</evidence>
<dbReference type="InterPro" id="IPR011009">
    <property type="entry name" value="Kinase-like_dom_sf"/>
</dbReference>
<evidence type="ECO:0000256" key="9">
    <source>
        <dbReference type="ARBA" id="ARBA00038999"/>
    </source>
</evidence>
<proteinExistence type="inferred from homology"/>
<feature type="domain" description="Protein kinase" evidence="14">
    <location>
        <begin position="85"/>
        <end position="331"/>
    </location>
</feature>
<dbReference type="GO" id="GO:0006950">
    <property type="term" value="P:response to stress"/>
    <property type="evidence" value="ECO:0007669"/>
    <property type="project" value="UniProtKB-ARBA"/>
</dbReference>
<dbReference type="PANTHER" id="PTHR47238">
    <property type="entry name" value="MITOGEN-ACTIVATED PROTEIN KINASE KINASE 5"/>
    <property type="match status" value="1"/>
</dbReference>
<evidence type="ECO:0000259" key="14">
    <source>
        <dbReference type="PROSITE" id="PS50011"/>
    </source>
</evidence>
<evidence type="ECO:0000256" key="12">
    <source>
        <dbReference type="ARBA" id="ARBA00051693"/>
    </source>
</evidence>
<dbReference type="SMART" id="SM00220">
    <property type="entry name" value="S_TKc"/>
    <property type="match status" value="1"/>
</dbReference>
<keyword evidence="7" id="KW-0829">Tyrosine-protein kinase</keyword>
<dbReference type="GO" id="GO:0004708">
    <property type="term" value="F:MAP kinase kinase activity"/>
    <property type="evidence" value="ECO:0007669"/>
    <property type="project" value="UniProtKB-EC"/>
</dbReference>
<dbReference type="GO" id="GO:0004713">
    <property type="term" value="F:protein tyrosine kinase activity"/>
    <property type="evidence" value="ECO:0007669"/>
    <property type="project" value="UniProtKB-KW"/>
</dbReference>
<dbReference type="Gene3D" id="1.10.510.10">
    <property type="entry name" value="Transferase(Phosphotransferase) domain 1"/>
    <property type="match status" value="1"/>
</dbReference>
<comment type="similarity">
    <text evidence="8">Belongs to the protein kinase superfamily. STE Ser/Thr protein kinase family. MAP kinase kinase subfamily.</text>
</comment>
<dbReference type="Pfam" id="PF00069">
    <property type="entry name" value="Pkinase"/>
    <property type="match status" value="1"/>
</dbReference>
<feature type="region of interest" description="Disordered" evidence="13">
    <location>
        <begin position="1"/>
        <end position="41"/>
    </location>
</feature>
<evidence type="ECO:0000256" key="7">
    <source>
        <dbReference type="ARBA" id="ARBA00023137"/>
    </source>
</evidence>
<keyword evidence="4" id="KW-0547">Nucleotide-binding</keyword>
<name>A0A3S5AC50_9PLAT</name>
<comment type="catalytic activity">
    <reaction evidence="11">
        <text>L-threonyl-[protein] + ATP = O-phospho-L-threonyl-[protein] + ADP + H(+)</text>
        <dbReference type="Rhea" id="RHEA:46608"/>
        <dbReference type="Rhea" id="RHEA-COMP:11060"/>
        <dbReference type="Rhea" id="RHEA-COMP:11605"/>
        <dbReference type="ChEBI" id="CHEBI:15378"/>
        <dbReference type="ChEBI" id="CHEBI:30013"/>
        <dbReference type="ChEBI" id="CHEBI:30616"/>
        <dbReference type="ChEBI" id="CHEBI:61977"/>
        <dbReference type="ChEBI" id="CHEBI:456216"/>
        <dbReference type="EC" id="2.7.12.2"/>
    </reaction>
</comment>
<dbReference type="InterPro" id="IPR052468">
    <property type="entry name" value="Dual_spec_MAPK_kinase"/>
</dbReference>
<sequence>MARNPKTTVARYQRPTVRGNRSESPSLSCPRTLEHLSPSPSSDKHVYLKFITIRYDFECLQRELEKKSGVITYNEQTIQASMDDFINRGCLGAGTCSVVYKMQHREYPDLLLAVKYMRRSSHCHEENKRIMMDLNVVTKSCDCPHIVKCLGIFFTTSDVWICMEIMSTCLDKLLKNHGRPFPEKVLGKITVAIIKALEYLKTIHKVMHRDVKPSNMLLSSKGEVKLCDFGISGKLKDSIARSRQLGCIGYMAPERLDTPTYDVRADVWSLGISLVELATGSFPYKGTEAEFAIMSKIISDPPPTLPQDMLFTTAFRHFIELWCVNFIISTR</sequence>
<organism evidence="15 16">
    <name type="scientific">Protopolystoma xenopodis</name>
    <dbReference type="NCBI Taxonomy" id="117903"/>
    <lineage>
        <taxon>Eukaryota</taxon>
        <taxon>Metazoa</taxon>
        <taxon>Spiralia</taxon>
        <taxon>Lophotrochozoa</taxon>
        <taxon>Platyhelminthes</taxon>
        <taxon>Monogenea</taxon>
        <taxon>Polyopisthocotylea</taxon>
        <taxon>Polystomatidea</taxon>
        <taxon>Polystomatidae</taxon>
        <taxon>Protopolystoma</taxon>
    </lineage>
</organism>
<evidence type="ECO:0000313" key="15">
    <source>
        <dbReference type="EMBL" id="VEL25349.1"/>
    </source>
</evidence>
<reference evidence="15" key="1">
    <citation type="submission" date="2018-11" db="EMBL/GenBank/DDBJ databases">
        <authorList>
            <consortium name="Pathogen Informatics"/>
        </authorList>
    </citation>
    <scope>NUCLEOTIDE SEQUENCE</scope>
</reference>
<evidence type="ECO:0000256" key="11">
    <source>
        <dbReference type="ARBA" id="ARBA00049299"/>
    </source>
</evidence>
<dbReference type="PROSITE" id="PS50011">
    <property type="entry name" value="PROTEIN_KINASE_DOM"/>
    <property type="match status" value="1"/>
</dbReference>
<dbReference type="PANTHER" id="PTHR47238:SF2">
    <property type="entry name" value="DUAL SPECIFICITY MITOGEN-ACTIVATED PROTEIN KINASE KINASE HEMIPTEROUS"/>
    <property type="match status" value="1"/>
</dbReference>
<keyword evidence="2" id="KW-0597">Phosphoprotein</keyword>
<dbReference type="GO" id="GO:0005524">
    <property type="term" value="F:ATP binding"/>
    <property type="evidence" value="ECO:0007669"/>
    <property type="project" value="UniProtKB-KW"/>
</dbReference>
<evidence type="ECO:0000256" key="4">
    <source>
        <dbReference type="ARBA" id="ARBA00022741"/>
    </source>
</evidence>
<keyword evidence="1" id="KW-0723">Serine/threonine-protein kinase</keyword>
<dbReference type="EMBL" id="CAAALY010073279">
    <property type="protein sequence ID" value="VEL25349.1"/>
    <property type="molecule type" value="Genomic_DNA"/>
</dbReference>
<dbReference type="GO" id="GO:0004674">
    <property type="term" value="F:protein serine/threonine kinase activity"/>
    <property type="evidence" value="ECO:0007669"/>
    <property type="project" value="UniProtKB-KW"/>
</dbReference>
<keyword evidence="16" id="KW-1185">Reference proteome</keyword>
<evidence type="ECO:0000256" key="10">
    <source>
        <dbReference type="ARBA" id="ARBA00049014"/>
    </source>
</evidence>
<dbReference type="AlphaFoldDB" id="A0A3S5AC50"/>
<dbReference type="Proteomes" id="UP000784294">
    <property type="component" value="Unassembled WGS sequence"/>
</dbReference>
<dbReference type="InterPro" id="IPR000719">
    <property type="entry name" value="Prot_kinase_dom"/>
</dbReference>
<comment type="catalytic activity">
    <reaction evidence="10">
        <text>L-seryl-[protein] + ATP = O-phospho-L-seryl-[protein] + ADP + H(+)</text>
        <dbReference type="Rhea" id="RHEA:17989"/>
        <dbReference type="Rhea" id="RHEA-COMP:9863"/>
        <dbReference type="Rhea" id="RHEA-COMP:11604"/>
        <dbReference type="ChEBI" id="CHEBI:15378"/>
        <dbReference type="ChEBI" id="CHEBI:29999"/>
        <dbReference type="ChEBI" id="CHEBI:30616"/>
        <dbReference type="ChEBI" id="CHEBI:83421"/>
        <dbReference type="ChEBI" id="CHEBI:456216"/>
        <dbReference type="EC" id="2.7.12.2"/>
    </reaction>
</comment>